<keyword evidence="2" id="KW-1185">Reference proteome</keyword>
<organism evidence="1 2">
    <name type="scientific">Prunus dulcis</name>
    <name type="common">Almond</name>
    <name type="synonym">Amygdalus dulcis</name>
    <dbReference type="NCBI Taxonomy" id="3755"/>
    <lineage>
        <taxon>Eukaryota</taxon>
        <taxon>Viridiplantae</taxon>
        <taxon>Streptophyta</taxon>
        <taxon>Embryophyta</taxon>
        <taxon>Tracheophyta</taxon>
        <taxon>Spermatophyta</taxon>
        <taxon>Magnoliopsida</taxon>
        <taxon>eudicotyledons</taxon>
        <taxon>Gunneridae</taxon>
        <taxon>Pentapetalae</taxon>
        <taxon>rosids</taxon>
        <taxon>fabids</taxon>
        <taxon>Rosales</taxon>
        <taxon>Rosaceae</taxon>
        <taxon>Amygdaloideae</taxon>
        <taxon>Amygdaleae</taxon>
        <taxon>Prunus</taxon>
    </lineage>
</organism>
<evidence type="ECO:0000313" key="1">
    <source>
        <dbReference type="EMBL" id="KAI5323817.1"/>
    </source>
</evidence>
<comment type="caution">
    <text evidence="1">The sequence shown here is derived from an EMBL/GenBank/DDBJ whole genome shotgun (WGS) entry which is preliminary data.</text>
</comment>
<dbReference type="EMBL" id="JAJFAZ020000006">
    <property type="protein sequence ID" value="KAI5323817.1"/>
    <property type="molecule type" value="Genomic_DNA"/>
</dbReference>
<dbReference type="Proteomes" id="UP001054821">
    <property type="component" value="Chromosome 6"/>
</dbReference>
<name>A0AAD4VGL5_PRUDU</name>
<proteinExistence type="predicted"/>
<gene>
    <name evidence="1" type="ORF">L3X38_032890</name>
</gene>
<sequence length="90" mass="10161">MLRKDSRALGNTLVTFTNKSNNSLQINYWLGMRSQRDLGFNFRVIDLGLLIWVLSNHLGVGLRLLYLDQQRCLALSSLLPSTAVALTLKL</sequence>
<reference evidence="1 2" key="1">
    <citation type="journal article" date="2022" name="G3 (Bethesda)">
        <title>Whole-genome sequence and methylome profiling of the almond [Prunus dulcis (Mill.) D.A. Webb] cultivar 'Nonpareil'.</title>
        <authorList>
            <person name="D'Amico-Willman K.M."/>
            <person name="Ouma W.Z."/>
            <person name="Meulia T."/>
            <person name="Sideli G.M."/>
            <person name="Gradziel T.M."/>
            <person name="Fresnedo-Ramirez J."/>
        </authorList>
    </citation>
    <scope>NUCLEOTIDE SEQUENCE [LARGE SCALE GENOMIC DNA]</scope>
    <source>
        <strain evidence="1">Clone GOH B32 T37-40</strain>
    </source>
</reference>
<protein>
    <submittedName>
        <fullName evidence="1">Uncharacterized protein</fullName>
    </submittedName>
</protein>
<evidence type="ECO:0000313" key="2">
    <source>
        <dbReference type="Proteomes" id="UP001054821"/>
    </source>
</evidence>
<accession>A0AAD4VGL5</accession>
<dbReference type="AlphaFoldDB" id="A0AAD4VGL5"/>